<comment type="caution">
    <text evidence="2">The sequence shown here is derived from an EMBL/GenBank/DDBJ whole genome shotgun (WGS) entry which is preliminary data.</text>
</comment>
<feature type="chain" id="PRO_5020675647" evidence="1">
    <location>
        <begin position="23"/>
        <end position="214"/>
    </location>
</feature>
<organism evidence="2 3">
    <name type="scientific">Edaphobacter modestus</name>
    <dbReference type="NCBI Taxonomy" id="388466"/>
    <lineage>
        <taxon>Bacteria</taxon>
        <taxon>Pseudomonadati</taxon>
        <taxon>Acidobacteriota</taxon>
        <taxon>Terriglobia</taxon>
        <taxon>Terriglobales</taxon>
        <taxon>Acidobacteriaceae</taxon>
        <taxon>Edaphobacter</taxon>
    </lineage>
</organism>
<dbReference type="EMBL" id="SHKW01000001">
    <property type="protein sequence ID" value="RZU42124.1"/>
    <property type="molecule type" value="Genomic_DNA"/>
</dbReference>
<feature type="signal peptide" evidence="1">
    <location>
        <begin position="1"/>
        <end position="22"/>
    </location>
</feature>
<dbReference type="Proteomes" id="UP000292958">
    <property type="component" value="Unassembled WGS sequence"/>
</dbReference>
<reference evidence="2 3" key="1">
    <citation type="submission" date="2019-02" db="EMBL/GenBank/DDBJ databases">
        <title>Genomic Encyclopedia of Archaeal and Bacterial Type Strains, Phase II (KMG-II): from individual species to whole genera.</title>
        <authorList>
            <person name="Goeker M."/>
        </authorList>
    </citation>
    <scope>NUCLEOTIDE SEQUENCE [LARGE SCALE GENOMIC DNA]</scope>
    <source>
        <strain evidence="2 3">DSM 18101</strain>
    </source>
</reference>
<name>A0A4Q7YXF3_9BACT</name>
<keyword evidence="3" id="KW-1185">Reference proteome</keyword>
<evidence type="ECO:0000313" key="2">
    <source>
        <dbReference type="EMBL" id="RZU42124.1"/>
    </source>
</evidence>
<dbReference type="OrthoDB" id="119596at2"/>
<dbReference type="AlphaFoldDB" id="A0A4Q7YXF3"/>
<protein>
    <submittedName>
        <fullName evidence="2">Uncharacterized protein</fullName>
    </submittedName>
</protein>
<keyword evidence="1" id="KW-0732">Signal</keyword>
<evidence type="ECO:0000256" key="1">
    <source>
        <dbReference type="SAM" id="SignalP"/>
    </source>
</evidence>
<evidence type="ECO:0000313" key="3">
    <source>
        <dbReference type="Proteomes" id="UP000292958"/>
    </source>
</evidence>
<proteinExistence type="predicted"/>
<sequence length="214" mass="22857">MKRWLFLSLIVGGILSSEVVQAQRTTQKSSKQAAATKPGMAAWTPEVQQYLGVQQGSFGMVGLNRLSKAQLDALVNAAKENITGDPRKHMLTCGPAAPAQAGKVRVLITVSGDDPAGQRATEIRQAIGAVDGVEIVDASSAADRALHVVIQEQTLGKRTIGYTASYMTATPCTDESRKTDAELKGQLGTYTDPKGVDLATDLARMFQRDLQEAR</sequence>
<gene>
    <name evidence="2" type="ORF">BDD14_3671</name>
</gene>
<dbReference type="RefSeq" id="WP_130419924.1">
    <property type="nucleotide sequence ID" value="NZ_SHKW01000001.1"/>
</dbReference>
<accession>A0A4Q7YXF3</accession>